<dbReference type="RefSeq" id="WP_090635460.1">
    <property type="nucleotide sequence ID" value="NZ_CVRB01000003.1"/>
</dbReference>
<dbReference type="Proteomes" id="UP000199087">
    <property type="component" value="Unassembled WGS sequence"/>
</dbReference>
<keyword evidence="1" id="KW-0812">Transmembrane</keyword>
<keyword evidence="3" id="KW-1185">Reference proteome</keyword>
<organism evidence="2 3">
    <name type="scientific">Neobacillus massiliamazoniensis</name>
    <dbReference type="NCBI Taxonomy" id="1499688"/>
    <lineage>
        <taxon>Bacteria</taxon>
        <taxon>Bacillati</taxon>
        <taxon>Bacillota</taxon>
        <taxon>Bacilli</taxon>
        <taxon>Bacillales</taxon>
        <taxon>Bacillaceae</taxon>
        <taxon>Neobacillus</taxon>
    </lineage>
</organism>
<evidence type="ECO:0000256" key="1">
    <source>
        <dbReference type="SAM" id="Phobius"/>
    </source>
</evidence>
<proteinExistence type="predicted"/>
<dbReference type="InterPro" id="IPR036259">
    <property type="entry name" value="MFS_trans_sf"/>
</dbReference>
<dbReference type="AlphaFoldDB" id="A0A0U1NYS3"/>
<evidence type="ECO:0000313" key="3">
    <source>
        <dbReference type="Proteomes" id="UP000199087"/>
    </source>
</evidence>
<gene>
    <name evidence="2" type="ORF">BN000_03144</name>
</gene>
<feature type="transmembrane region" description="Helical" evidence="1">
    <location>
        <begin position="80"/>
        <end position="98"/>
    </location>
</feature>
<name>A0A0U1NYS3_9BACI</name>
<protein>
    <recommendedName>
        <fullName evidence="4">Major facilitator superfamily (MFS) profile domain-containing protein</fullName>
    </recommendedName>
</protein>
<dbReference type="OrthoDB" id="2403626at2"/>
<accession>A0A0U1NYS3</accession>
<reference evidence="3" key="1">
    <citation type="submission" date="2015-05" db="EMBL/GenBank/DDBJ databases">
        <authorList>
            <person name="Urmite Genomes"/>
        </authorList>
    </citation>
    <scope>NUCLEOTIDE SEQUENCE [LARGE SCALE GENOMIC DNA]</scope>
    <source>
        <strain evidence="3">LF1</strain>
    </source>
</reference>
<dbReference type="EMBL" id="CVRB01000003">
    <property type="protein sequence ID" value="CRK83184.1"/>
    <property type="molecule type" value="Genomic_DNA"/>
</dbReference>
<keyword evidence="1" id="KW-0472">Membrane</keyword>
<evidence type="ECO:0008006" key="4">
    <source>
        <dbReference type="Google" id="ProtNLM"/>
    </source>
</evidence>
<dbReference type="STRING" id="1499688.BN000_03144"/>
<dbReference type="SUPFAM" id="SSF103473">
    <property type="entry name" value="MFS general substrate transporter"/>
    <property type="match status" value="1"/>
</dbReference>
<sequence>MIASLTLLYAGLAFAQTSLRETITRTLPASQVGIGLGFFGLSVGEASAIGTGAISRLLSTHLSTDFVVSHFLNEMDPYKFIFILATILVGLTAILYTLSFRHKDPAQALDK</sequence>
<keyword evidence="1" id="KW-1133">Transmembrane helix</keyword>
<evidence type="ECO:0000313" key="2">
    <source>
        <dbReference type="EMBL" id="CRK83184.1"/>
    </source>
</evidence>